<evidence type="ECO:0000313" key="2">
    <source>
        <dbReference type="Proteomes" id="UP001189429"/>
    </source>
</evidence>
<dbReference type="Proteomes" id="UP001189429">
    <property type="component" value="Unassembled WGS sequence"/>
</dbReference>
<accession>A0ABN9W3H0</accession>
<gene>
    <name evidence="1" type="ORF">PCOR1329_LOCUS63707</name>
</gene>
<dbReference type="EMBL" id="CAUYUJ010018095">
    <property type="protein sequence ID" value="CAK0880616.1"/>
    <property type="molecule type" value="Genomic_DNA"/>
</dbReference>
<protein>
    <submittedName>
        <fullName evidence="1">Uncharacterized protein</fullName>
    </submittedName>
</protein>
<organism evidence="1 2">
    <name type="scientific">Prorocentrum cordatum</name>
    <dbReference type="NCBI Taxonomy" id="2364126"/>
    <lineage>
        <taxon>Eukaryota</taxon>
        <taxon>Sar</taxon>
        <taxon>Alveolata</taxon>
        <taxon>Dinophyceae</taxon>
        <taxon>Prorocentrales</taxon>
        <taxon>Prorocentraceae</taxon>
        <taxon>Prorocentrum</taxon>
    </lineage>
</organism>
<proteinExistence type="predicted"/>
<sequence length="147" mass="17199">MVEECLSHRDITASAQELFQKHKRINQAELMGSYCFYEKHCSNNKVTVDTTVEEAEKMCDARYGHSKWASFGVQHWGMQRWWRLSGKMNNTDGFHSRIPTQSLAKMFCAMGNYHCNVMYCKETYCKDPEYIQKYGHLLKEEPLPGDP</sequence>
<reference evidence="1" key="1">
    <citation type="submission" date="2023-10" db="EMBL/GenBank/DDBJ databases">
        <authorList>
            <person name="Chen Y."/>
            <person name="Shah S."/>
            <person name="Dougan E. K."/>
            <person name="Thang M."/>
            <person name="Chan C."/>
        </authorList>
    </citation>
    <scope>NUCLEOTIDE SEQUENCE [LARGE SCALE GENOMIC DNA]</scope>
</reference>
<name>A0ABN9W3H0_9DINO</name>
<evidence type="ECO:0000313" key="1">
    <source>
        <dbReference type="EMBL" id="CAK0880616.1"/>
    </source>
</evidence>
<keyword evidence="2" id="KW-1185">Reference proteome</keyword>
<comment type="caution">
    <text evidence="1">The sequence shown here is derived from an EMBL/GenBank/DDBJ whole genome shotgun (WGS) entry which is preliminary data.</text>
</comment>